<sequence length="64" mass="7154">MSYYPSPAGLSGPPPNHQSGHYPQQPPQSYQGDYTNKGQFYAPPQGYQPQYQYAPQPQPQTVLV</sequence>
<evidence type="ECO:0000313" key="2">
    <source>
        <dbReference type="EMBL" id="KAG7448694.1"/>
    </source>
</evidence>
<dbReference type="Proteomes" id="UP000812287">
    <property type="component" value="Unassembled WGS sequence"/>
</dbReference>
<dbReference type="GeneID" id="66099227"/>
<dbReference type="EMBL" id="MU250529">
    <property type="protein sequence ID" value="KAG7448694.1"/>
    <property type="molecule type" value="Genomic_DNA"/>
</dbReference>
<name>A0A9P7VYQ5_9AGAR</name>
<feature type="compositionally biased region" description="Low complexity" evidence="1">
    <location>
        <begin position="38"/>
        <end position="55"/>
    </location>
</feature>
<accession>A0A9P7VYQ5</accession>
<comment type="caution">
    <text evidence="2">The sequence shown here is derived from an EMBL/GenBank/DDBJ whole genome shotgun (WGS) entry which is preliminary data.</text>
</comment>
<gene>
    <name evidence="2" type="ORF">BT62DRAFT_1003405</name>
</gene>
<organism evidence="2 3">
    <name type="scientific">Guyanagaster necrorhizus</name>
    <dbReference type="NCBI Taxonomy" id="856835"/>
    <lineage>
        <taxon>Eukaryota</taxon>
        <taxon>Fungi</taxon>
        <taxon>Dikarya</taxon>
        <taxon>Basidiomycota</taxon>
        <taxon>Agaricomycotina</taxon>
        <taxon>Agaricomycetes</taxon>
        <taxon>Agaricomycetidae</taxon>
        <taxon>Agaricales</taxon>
        <taxon>Marasmiineae</taxon>
        <taxon>Physalacriaceae</taxon>
        <taxon>Guyanagaster</taxon>
    </lineage>
</organism>
<dbReference type="RefSeq" id="XP_043042194.1">
    <property type="nucleotide sequence ID" value="XM_043176940.1"/>
</dbReference>
<dbReference type="AlphaFoldDB" id="A0A9P7VYQ5"/>
<keyword evidence="3" id="KW-1185">Reference proteome</keyword>
<evidence type="ECO:0000313" key="3">
    <source>
        <dbReference type="Proteomes" id="UP000812287"/>
    </source>
</evidence>
<protein>
    <submittedName>
        <fullName evidence="2">Uncharacterized protein</fullName>
    </submittedName>
</protein>
<reference evidence="2" key="1">
    <citation type="submission" date="2020-11" db="EMBL/GenBank/DDBJ databases">
        <title>Adaptations for nitrogen fixation in a non-lichenized fungal sporocarp promotes dispersal by wood-feeding termites.</title>
        <authorList>
            <consortium name="DOE Joint Genome Institute"/>
            <person name="Koch R.A."/>
            <person name="Yoon G."/>
            <person name="Arayal U."/>
            <person name="Lail K."/>
            <person name="Amirebrahimi M."/>
            <person name="Labutti K."/>
            <person name="Lipzen A."/>
            <person name="Riley R."/>
            <person name="Barry K."/>
            <person name="Henrissat B."/>
            <person name="Grigoriev I.V."/>
            <person name="Herr J.R."/>
            <person name="Aime M.C."/>
        </authorList>
    </citation>
    <scope>NUCLEOTIDE SEQUENCE</scope>
    <source>
        <strain evidence="2">MCA 3950</strain>
    </source>
</reference>
<feature type="compositionally biased region" description="Polar residues" evidence="1">
    <location>
        <begin position="17"/>
        <end position="37"/>
    </location>
</feature>
<evidence type="ECO:0000256" key="1">
    <source>
        <dbReference type="SAM" id="MobiDB-lite"/>
    </source>
</evidence>
<proteinExistence type="predicted"/>
<feature type="region of interest" description="Disordered" evidence="1">
    <location>
        <begin position="1"/>
        <end position="64"/>
    </location>
</feature>